<evidence type="ECO:0000313" key="9">
    <source>
        <dbReference type="Proteomes" id="UP000694843"/>
    </source>
</evidence>
<evidence type="ECO:0000256" key="5">
    <source>
        <dbReference type="SAM" id="MobiDB-lite"/>
    </source>
</evidence>
<evidence type="ECO:0000256" key="3">
    <source>
        <dbReference type="ARBA" id="ARBA00030864"/>
    </source>
</evidence>
<feature type="domain" description="Rab-GAP TBC" evidence="7">
    <location>
        <begin position="166"/>
        <end position="357"/>
    </location>
</feature>
<evidence type="ECO:0000259" key="7">
    <source>
        <dbReference type="PROSITE" id="PS50086"/>
    </source>
</evidence>
<feature type="compositionally biased region" description="Acidic residues" evidence="5">
    <location>
        <begin position="24"/>
        <end position="34"/>
    </location>
</feature>
<evidence type="ECO:0000256" key="4">
    <source>
        <dbReference type="PROSITE-ProRule" id="PRU00192"/>
    </source>
</evidence>
<feature type="compositionally biased region" description="Basic and acidic residues" evidence="5">
    <location>
        <begin position="42"/>
        <end position="51"/>
    </location>
</feature>
<dbReference type="PROSITE" id="PS50002">
    <property type="entry name" value="SH3"/>
    <property type="match status" value="1"/>
</dbReference>
<dbReference type="FunFam" id="2.30.30.40:FF:000115">
    <property type="entry name" value="Small G protein signaling modulator 3 homolog"/>
    <property type="match status" value="1"/>
</dbReference>
<dbReference type="Gene3D" id="1.10.472.80">
    <property type="entry name" value="Ypt/Rab-GAP domain of gyp1p, domain 3"/>
    <property type="match status" value="1"/>
</dbReference>
<evidence type="ECO:0000313" key="10">
    <source>
        <dbReference type="RefSeq" id="XP_018022369.1"/>
    </source>
</evidence>
<evidence type="ECO:0000256" key="2">
    <source>
        <dbReference type="ARBA" id="ARBA00022443"/>
    </source>
</evidence>
<dbReference type="InterPro" id="IPR036028">
    <property type="entry name" value="SH3-like_dom_sf"/>
</dbReference>
<evidence type="ECO:0000259" key="8">
    <source>
        <dbReference type="PROSITE" id="PS50826"/>
    </source>
</evidence>
<dbReference type="CDD" id="cd17688">
    <property type="entry name" value="RUN_SGSM3"/>
    <property type="match status" value="1"/>
</dbReference>
<dbReference type="Gene3D" id="1.10.8.270">
    <property type="entry name" value="putative rabgap domain of human tbc1 domain family member 14 like domains"/>
    <property type="match status" value="1"/>
</dbReference>
<dbReference type="InterPro" id="IPR000195">
    <property type="entry name" value="Rab-GAP-TBC_dom"/>
</dbReference>
<dbReference type="Gene3D" id="1.20.58.900">
    <property type="match status" value="1"/>
</dbReference>
<dbReference type="FunFam" id="1.10.472.80:FF:000012">
    <property type="entry name" value="Small G protein signaling modulator 3"/>
    <property type="match status" value="1"/>
</dbReference>
<dbReference type="PANTHER" id="PTHR47219:SF13">
    <property type="entry name" value="RUN AND TBC1 DOMAIN-CONTAINING PROTEIN 3"/>
    <property type="match status" value="1"/>
</dbReference>
<dbReference type="InterPro" id="IPR037213">
    <property type="entry name" value="Run_dom_sf"/>
</dbReference>
<feature type="region of interest" description="Disordered" evidence="5">
    <location>
        <begin position="801"/>
        <end position="822"/>
    </location>
</feature>
<dbReference type="RefSeq" id="XP_018022369.1">
    <property type="nucleotide sequence ID" value="XM_018166880.2"/>
</dbReference>
<dbReference type="Pfam" id="PF00566">
    <property type="entry name" value="RabGAP-TBC"/>
    <property type="match status" value="1"/>
</dbReference>
<sequence>MFSNRPPEGYCHGSDLAARLQTALDEDDASDDEVFYPSSKSSDADSQREPRGGTPPCLSKPFSAVTPSMWPQDLTSFTSLDHHKDPNHQPEYRFDEFGYKVEEEDGPEQSSRKLLSQPLTEDPLHKLRWAAELNLSSCDGEGEVCWDAVPATLPRTDKLCSLVRQGVPHSFRPQVWMRLAGSMKKKRSAKVRYEELVSASSSDILSTNRQIEKDLLRTLPSNACFSHANATGVPRLRRLLRAMAWFFPDIGYCQGMGMIAANLLLFLEEEDAFWLMCTIVEDLLPASYYSSTLMGVQADQRVLQSLVLSFLPNLASVIAEHDIELSLITLHWFVTVFASVLHVKLLVRAWDLFFSEGSVVLFKLTLAMLKIKEAEIRSLDNSADIFNALSDIPRDLDDADCLIKMMESVSSGVCEVMVETQRRQQLAAIMHEHGTLINLHHPPQHLPKQHLNRRELSHSGSSWLLAGLLGDADDDVRTKNVRQTELMVDLREAVLQIARHFQSLEPSLCHVSLVPDYSLASHSRDLPRFMATAAARRRRAKALLDFERHDQDELGFRKNDIITIISERDEHCWVGELNGLRGWFPAKFVTVLDERSKQYSVAGDDSVTSHVTDLVRGGLCSAIKALLLHGMRRSPLLGGGVWHPWLFLEEAANREVAPDFPSVYSRLVLCRTFRLDQDAKVLQPEELLYRCIEAVNASHNAAHAQMDVKLRSLVCMGLNEQVLHLWLECVCSQSAVVEKWYQPWSFMRSPGWVQIKCELRVLAAFPFNLNPEWELPQPRRSTEDMTGSRISVLGSGAVSRRSFRRSSSTNSLSSTFDYSSAGASKQPLREGVRDMLVKHHLFSWDL</sequence>
<evidence type="ECO:0000256" key="1">
    <source>
        <dbReference type="ARBA" id="ARBA00006296"/>
    </source>
</evidence>
<feature type="domain" description="SH3" evidence="6">
    <location>
        <begin position="535"/>
        <end position="594"/>
    </location>
</feature>
<dbReference type="OMA" id="EIVQKWY"/>
<dbReference type="SMART" id="SM00164">
    <property type="entry name" value="TBC"/>
    <property type="match status" value="1"/>
</dbReference>
<dbReference type="SMART" id="SM00593">
    <property type="entry name" value="RUN"/>
    <property type="match status" value="1"/>
</dbReference>
<dbReference type="Pfam" id="PF02759">
    <property type="entry name" value="RUN"/>
    <property type="match status" value="1"/>
</dbReference>
<feature type="region of interest" description="Disordered" evidence="5">
    <location>
        <begin position="24"/>
        <end position="65"/>
    </location>
</feature>
<dbReference type="Gene3D" id="1.10.10.750">
    <property type="entry name" value="Ypt/Rab-GAP domain of gyp1p, domain 1"/>
    <property type="match status" value="1"/>
</dbReference>
<dbReference type="SMART" id="SM00326">
    <property type="entry name" value="SH3"/>
    <property type="match status" value="1"/>
</dbReference>
<dbReference type="Pfam" id="PF00018">
    <property type="entry name" value="SH3_1"/>
    <property type="match status" value="1"/>
</dbReference>
<dbReference type="FunFam" id="1.10.8.270:FF:000013">
    <property type="entry name" value="Small G protein signaling modulator 3"/>
    <property type="match status" value="1"/>
</dbReference>
<dbReference type="GO" id="GO:0005096">
    <property type="term" value="F:GTPase activator activity"/>
    <property type="evidence" value="ECO:0007669"/>
    <property type="project" value="TreeGrafter"/>
</dbReference>
<dbReference type="SUPFAM" id="SSF140741">
    <property type="entry name" value="RUN domain-like"/>
    <property type="match status" value="1"/>
</dbReference>
<feature type="compositionally biased region" description="Low complexity" evidence="5">
    <location>
        <begin position="805"/>
        <end position="820"/>
    </location>
</feature>
<dbReference type="InterPro" id="IPR035969">
    <property type="entry name" value="Rab-GAP_TBC_sf"/>
</dbReference>
<evidence type="ECO:0000259" key="6">
    <source>
        <dbReference type="PROSITE" id="PS50002"/>
    </source>
</evidence>
<dbReference type="PROSITE" id="PS50826">
    <property type="entry name" value="RUN"/>
    <property type="match status" value="1"/>
</dbReference>
<name>A0A8B7P881_HYAAZ</name>
<dbReference type="SUPFAM" id="SSF50044">
    <property type="entry name" value="SH3-domain"/>
    <property type="match status" value="1"/>
</dbReference>
<organism evidence="9 10">
    <name type="scientific">Hyalella azteca</name>
    <name type="common">Amphipod</name>
    <dbReference type="NCBI Taxonomy" id="294128"/>
    <lineage>
        <taxon>Eukaryota</taxon>
        <taxon>Metazoa</taxon>
        <taxon>Ecdysozoa</taxon>
        <taxon>Arthropoda</taxon>
        <taxon>Crustacea</taxon>
        <taxon>Multicrustacea</taxon>
        <taxon>Malacostraca</taxon>
        <taxon>Eumalacostraca</taxon>
        <taxon>Peracarida</taxon>
        <taxon>Amphipoda</taxon>
        <taxon>Senticaudata</taxon>
        <taxon>Talitrida</taxon>
        <taxon>Talitroidea</taxon>
        <taxon>Hyalellidae</taxon>
        <taxon>Hyalella</taxon>
    </lineage>
</organism>
<keyword evidence="9" id="KW-1185">Reference proteome</keyword>
<accession>A0A8B7P881</accession>
<dbReference type="GeneID" id="108678459"/>
<dbReference type="PROSITE" id="PS50086">
    <property type="entry name" value="TBC_RABGAP"/>
    <property type="match status" value="1"/>
</dbReference>
<gene>
    <name evidence="10" type="primary">LOC108678459</name>
</gene>
<comment type="similarity">
    <text evidence="1">Belongs to the small G protein signaling modulator family.</text>
</comment>
<dbReference type="PANTHER" id="PTHR47219">
    <property type="entry name" value="RAB GTPASE-ACTIVATING PROTEIN 1-LIKE"/>
    <property type="match status" value="1"/>
</dbReference>
<keyword evidence="2 4" id="KW-0728">SH3 domain</keyword>
<dbReference type="InterPro" id="IPR004012">
    <property type="entry name" value="Run_dom"/>
</dbReference>
<dbReference type="Gene3D" id="2.30.30.40">
    <property type="entry name" value="SH3 Domains"/>
    <property type="match status" value="1"/>
</dbReference>
<proteinExistence type="inferred from homology"/>
<dbReference type="InterPro" id="IPR001452">
    <property type="entry name" value="SH3_domain"/>
</dbReference>
<protein>
    <recommendedName>
        <fullName evidence="3">RUN and TBC1 domain-containing protein 3</fullName>
    </recommendedName>
</protein>
<reference evidence="10" key="1">
    <citation type="submission" date="2025-08" db="UniProtKB">
        <authorList>
            <consortium name="RefSeq"/>
        </authorList>
    </citation>
    <scope>IDENTIFICATION</scope>
    <source>
        <tissue evidence="10">Whole organism</tissue>
    </source>
</reference>
<dbReference type="InterPro" id="IPR050302">
    <property type="entry name" value="Rab_GAP_TBC_domain"/>
</dbReference>
<dbReference type="Proteomes" id="UP000694843">
    <property type="component" value="Unplaced"/>
</dbReference>
<dbReference type="SUPFAM" id="SSF47923">
    <property type="entry name" value="Ypt/Rab-GAP domain of gyp1p"/>
    <property type="match status" value="2"/>
</dbReference>
<dbReference type="KEGG" id="hazt:108678459"/>
<dbReference type="OrthoDB" id="44736at2759"/>
<feature type="domain" description="RUN" evidence="8">
    <location>
        <begin position="610"/>
        <end position="774"/>
    </location>
</feature>
<dbReference type="GO" id="GO:0031267">
    <property type="term" value="F:small GTPase binding"/>
    <property type="evidence" value="ECO:0007669"/>
    <property type="project" value="TreeGrafter"/>
</dbReference>
<dbReference type="AlphaFoldDB" id="A0A8B7P881"/>